<evidence type="ECO:0000256" key="30">
    <source>
        <dbReference type="ARBA" id="ARBA00049092"/>
    </source>
</evidence>
<evidence type="ECO:0000256" key="21">
    <source>
        <dbReference type="ARBA" id="ARBA00047290"/>
    </source>
</evidence>
<accession>A0A8C5H6E7</accession>
<comment type="catalytic activity">
    <reaction evidence="23">
        <text>glycero-2-phosphocholine + H2O = phosphocholine + glycerol + H(+)</text>
        <dbReference type="Rhea" id="RHEA:61684"/>
        <dbReference type="ChEBI" id="CHEBI:15377"/>
        <dbReference type="ChEBI" id="CHEBI:15378"/>
        <dbReference type="ChEBI" id="CHEBI:17754"/>
        <dbReference type="ChEBI" id="CHEBI:144950"/>
        <dbReference type="ChEBI" id="CHEBI:295975"/>
    </reaction>
    <physiologicalReaction direction="left-to-right" evidence="23">
        <dbReference type="Rhea" id="RHEA:61685"/>
    </physiologicalReaction>
</comment>
<keyword evidence="9" id="KW-0732">Signal</keyword>
<comment type="catalytic activity">
    <reaction evidence="22">
        <text>1-(9Z-octadecenoyl)-sn-glycero-3-phosphocholine + H2O = 1-(9Z-octadecenoyl)-sn-glycerol + phosphocholine + H(+)</text>
        <dbReference type="Rhea" id="RHEA:41091"/>
        <dbReference type="ChEBI" id="CHEBI:15377"/>
        <dbReference type="ChEBI" id="CHEBI:15378"/>
        <dbReference type="ChEBI" id="CHEBI:28610"/>
        <dbReference type="ChEBI" id="CHEBI:75757"/>
        <dbReference type="ChEBI" id="CHEBI:295975"/>
    </reaction>
    <physiologicalReaction direction="left-to-right" evidence="22">
        <dbReference type="Rhea" id="RHEA:41092"/>
    </physiologicalReaction>
</comment>
<evidence type="ECO:0000256" key="27">
    <source>
        <dbReference type="ARBA" id="ARBA00048209"/>
    </source>
</evidence>
<dbReference type="GO" id="GO:0008889">
    <property type="term" value="F:glycerophosphodiester phosphodiesterase activity"/>
    <property type="evidence" value="ECO:0007669"/>
    <property type="project" value="TreeGrafter"/>
</dbReference>
<evidence type="ECO:0000256" key="16">
    <source>
        <dbReference type="ARBA" id="ARBA00023180"/>
    </source>
</evidence>
<evidence type="ECO:0000256" key="31">
    <source>
        <dbReference type="ARBA" id="ARBA00049320"/>
    </source>
</evidence>
<dbReference type="GO" id="GO:0016042">
    <property type="term" value="P:lipid catabolic process"/>
    <property type="evidence" value="ECO:0007669"/>
    <property type="project" value="UniProtKB-KW"/>
</dbReference>
<evidence type="ECO:0000256" key="28">
    <source>
        <dbReference type="ARBA" id="ARBA00048234"/>
    </source>
</evidence>
<comment type="subcellular location">
    <subcellularLocation>
        <location evidence="2">Cell membrane</location>
        <topology evidence="2">Lipid-anchor</topology>
        <topology evidence="2">GPI-anchor</topology>
    </subcellularLocation>
</comment>
<keyword evidence="14" id="KW-0472">Membrane</keyword>
<evidence type="ECO:0000256" key="11">
    <source>
        <dbReference type="ARBA" id="ARBA00022833"/>
    </source>
</evidence>
<evidence type="ECO:0000256" key="29">
    <source>
        <dbReference type="ARBA" id="ARBA00048703"/>
    </source>
</evidence>
<dbReference type="Ensembl" id="ENSGWIT00000044255.1">
    <property type="protein sequence ID" value="ENSGWIP00000040742.1"/>
    <property type="gene ID" value="ENSGWIG00000020558.1"/>
</dbReference>
<evidence type="ECO:0000256" key="4">
    <source>
        <dbReference type="ARBA" id="ARBA00012318"/>
    </source>
</evidence>
<reference evidence="32" key="1">
    <citation type="submission" date="2020-06" db="EMBL/GenBank/DDBJ databases">
        <authorList>
            <consortium name="Wellcome Sanger Institute Data Sharing"/>
        </authorList>
    </citation>
    <scope>NUCLEOTIDE SEQUENCE [LARGE SCALE GENOMIC DNA]</scope>
</reference>
<comment type="catalytic activity">
    <reaction evidence="24">
        <text>a 1-O-alkyl-sn-glycero-3-phosphocholine + H2O = a 1-O-alkyl-sn-glycerol + phosphocholine + H(+)</text>
        <dbReference type="Rhea" id="RHEA:36083"/>
        <dbReference type="ChEBI" id="CHEBI:15377"/>
        <dbReference type="ChEBI" id="CHEBI:15378"/>
        <dbReference type="ChEBI" id="CHEBI:15850"/>
        <dbReference type="ChEBI" id="CHEBI:30909"/>
        <dbReference type="ChEBI" id="CHEBI:295975"/>
    </reaction>
    <physiologicalReaction direction="left-to-right" evidence="24">
        <dbReference type="Rhea" id="RHEA:36084"/>
    </physiologicalReaction>
</comment>
<dbReference type="Gene3D" id="3.40.720.10">
    <property type="entry name" value="Alkaline Phosphatase, subunit A"/>
    <property type="match status" value="1"/>
</dbReference>
<evidence type="ECO:0000256" key="9">
    <source>
        <dbReference type="ARBA" id="ARBA00022729"/>
    </source>
</evidence>
<dbReference type="Proteomes" id="UP000694680">
    <property type="component" value="Chromosome 10"/>
</dbReference>
<evidence type="ECO:0000256" key="10">
    <source>
        <dbReference type="ARBA" id="ARBA00022801"/>
    </source>
</evidence>
<comment type="catalytic activity">
    <reaction evidence="31">
        <text>1-(5Z,8Z,11Z,14Z-eicosatetraenoyl)-sn-glycero-3-phosphocholine + H2O = 1-(5Z,8Z,11Z,14Z-eicosatetraenoyl)-sn-glycerol + phosphocholine + H(+)</text>
        <dbReference type="Rhea" id="RHEA:41003"/>
        <dbReference type="ChEBI" id="CHEBI:15377"/>
        <dbReference type="ChEBI" id="CHEBI:15378"/>
        <dbReference type="ChEBI" id="CHEBI:34071"/>
        <dbReference type="ChEBI" id="CHEBI:74344"/>
        <dbReference type="ChEBI" id="CHEBI:295975"/>
    </reaction>
    <physiologicalReaction direction="left-to-right" evidence="31">
        <dbReference type="Rhea" id="RHEA:41004"/>
    </physiologicalReaction>
</comment>
<evidence type="ECO:0000256" key="3">
    <source>
        <dbReference type="ARBA" id="ARBA00010594"/>
    </source>
</evidence>
<dbReference type="Gene3D" id="3.30.1360.180">
    <property type="match status" value="1"/>
</dbReference>
<dbReference type="PANTHER" id="PTHR10151">
    <property type="entry name" value="ECTONUCLEOTIDE PYROPHOSPHATASE/PHOSPHODIESTERASE"/>
    <property type="match status" value="1"/>
</dbReference>
<keyword evidence="15" id="KW-1015">Disulfide bond</keyword>
<dbReference type="AlphaFoldDB" id="A0A8C5H6E7"/>
<keyword evidence="8" id="KW-0479">Metal-binding</keyword>
<keyword evidence="6" id="KW-0597">Phosphoprotein</keyword>
<evidence type="ECO:0000256" key="18">
    <source>
        <dbReference type="ARBA" id="ARBA00031167"/>
    </source>
</evidence>
<evidence type="ECO:0000313" key="33">
    <source>
        <dbReference type="Proteomes" id="UP000694680"/>
    </source>
</evidence>
<evidence type="ECO:0000256" key="8">
    <source>
        <dbReference type="ARBA" id="ARBA00022723"/>
    </source>
</evidence>
<name>A0A8C5H6E7_GOUWI</name>
<keyword evidence="12" id="KW-0442">Lipid degradation</keyword>
<evidence type="ECO:0000256" key="20">
    <source>
        <dbReference type="ARBA" id="ARBA00046203"/>
    </source>
</evidence>
<comment type="function">
    <text evidence="20">Choline-specific glycerophosphodiesterase that hydrolyzes glycerophosphocholine (GPC) and lysophosphatidylcholine (LPC) and contributes to supplying choline to the cells. Has a preference for LPC with short (12:0 and 14:0) or polyunsaturated (18:2 and 20:4) fatty acids. In vitro, hydrolyzes only choline-containing lysophospholipids, such as sphingosylphosphorylcholine (SPC), platelet-activating factor (PAF) and lysoPAF, but not other lysophospholipids.</text>
</comment>
<evidence type="ECO:0000256" key="5">
    <source>
        <dbReference type="ARBA" id="ARBA00022475"/>
    </source>
</evidence>
<keyword evidence="11" id="KW-0862">Zinc</keyword>
<evidence type="ECO:0000256" key="7">
    <source>
        <dbReference type="ARBA" id="ARBA00022622"/>
    </source>
</evidence>
<dbReference type="GO" id="GO:0005886">
    <property type="term" value="C:plasma membrane"/>
    <property type="evidence" value="ECO:0007669"/>
    <property type="project" value="UniProtKB-SubCell"/>
</dbReference>
<evidence type="ECO:0000313" key="32">
    <source>
        <dbReference type="Ensembl" id="ENSGWIP00000040742.1"/>
    </source>
</evidence>
<reference evidence="32" key="2">
    <citation type="submission" date="2025-08" db="UniProtKB">
        <authorList>
            <consortium name="Ensembl"/>
        </authorList>
    </citation>
    <scope>IDENTIFICATION</scope>
</reference>
<dbReference type="Pfam" id="PF01663">
    <property type="entry name" value="Phosphodiest"/>
    <property type="match status" value="1"/>
</dbReference>
<evidence type="ECO:0000256" key="15">
    <source>
        <dbReference type="ARBA" id="ARBA00023157"/>
    </source>
</evidence>
<organism evidence="32 33">
    <name type="scientific">Gouania willdenowi</name>
    <name type="common">Blunt-snouted clingfish</name>
    <name type="synonym">Lepadogaster willdenowi</name>
    <dbReference type="NCBI Taxonomy" id="441366"/>
    <lineage>
        <taxon>Eukaryota</taxon>
        <taxon>Metazoa</taxon>
        <taxon>Chordata</taxon>
        <taxon>Craniata</taxon>
        <taxon>Vertebrata</taxon>
        <taxon>Euteleostomi</taxon>
        <taxon>Actinopterygii</taxon>
        <taxon>Neopterygii</taxon>
        <taxon>Teleostei</taxon>
        <taxon>Neoteleostei</taxon>
        <taxon>Acanthomorphata</taxon>
        <taxon>Ovalentaria</taxon>
        <taxon>Blenniimorphae</taxon>
        <taxon>Blenniiformes</taxon>
        <taxon>Gobiesocoidei</taxon>
        <taxon>Gobiesocidae</taxon>
        <taxon>Gobiesocinae</taxon>
        <taxon>Gouania</taxon>
    </lineage>
</organism>
<evidence type="ECO:0000256" key="24">
    <source>
        <dbReference type="ARBA" id="ARBA00047494"/>
    </source>
</evidence>
<dbReference type="SUPFAM" id="SSF53649">
    <property type="entry name" value="Alkaline phosphatase-like"/>
    <property type="match status" value="1"/>
</dbReference>
<evidence type="ECO:0000256" key="26">
    <source>
        <dbReference type="ARBA" id="ARBA00047779"/>
    </source>
</evidence>
<comment type="similarity">
    <text evidence="3">Belongs to the nucleotide pyrophosphatase/phosphodiesterase family.</text>
</comment>
<reference evidence="32" key="3">
    <citation type="submission" date="2025-09" db="UniProtKB">
        <authorList>
            <consortium name="Ensembl"/>
        </authorList>
    </citation>
    <scope>IDENTIFICATION</scope>
</reference>
<dbReference type="GO" id="GO:0046872">
    <property type="term" value="F:metal ion binding"/>
    <property type="evidence" value="ECO:0007669"/>
    <property type="project" value="UniProtKB-KW"/>
</dbReference>
<evidence type="ECO:0000256" key="6">
    <source>
        <dbReference type="ARBA" id="ARBA00022553"/>
    </source>
</evidence>
<dbReference type="InterPro" id="IPR002591">
    <property type="entry name" value="Phosphodiest/P_Trfase"/>
</dbReference>
<dbReference type="PANTHER" id="PTHR10151:SF66">
    <property type="entry name" value="GLYCEROPHOSPHOCHOLINE CHOLINEPHOSPHODIESTERASE ENPP6"/>
    <property type="match status" value="1"/>
</dbReference>
<keyword evidence="17" id="KW-0449">Lipoprotein</keyword>
<evidence type="ECO:0000256" key="2">
    <source>
        <dbReference type="ARBA" id="ARBA00004609"/>
    </source>
</evidence>
<sequence>MLTYAVPWPRGLGPLNYNYYCPPESCEVEILGVRPSFCEQYVYDPSVTTLWEFILKALHELRSGRADMAAIYYEAIDKEGHKYGPDSPQVRQALRQLDAVMQSLNKEETNMDNQLNIIMFSDHGMTNISWMERLIEMDKYINMSDIVKMMDQGPVVSVWPKANKYKEVYAALSQVANMKVYATKDIPERFHYKGGKFVSPLTLVADPGWFITENKAKLPYWKNTSSGEASALYNGWHGYDNEFEDMRGFFLAKGPDFKQNERAAPIGAVDVYNLMCWTLGVDPLPSNASAYALTGLQSCCPCLCLTDLHVWAAQPS</sequence>
<dbReference type="GO" id="GO:0019695">
    <property type="term" value="P:choline metabolic process"/>
    <property type="evidence" value="ECO:0007669"/>
    <property type="project" value="TreeGrafter"/>
</dbReference>
<comment type="cofactor">
    <cofactor evidence="1">
        <name>Zn(2+)</name>
        <dbReference type="ChEBI" id="CHEBI:29105"/>
    </cofactor>
</comment>
<evidence type="ECO:0000256" key="14">
    <source>
        <dbReference type="ARBA" id="ARBA00023136"/>
    </source>
</evidence>
<keyword evidence="5" id="KW-1003">Cell membrane</keyword>
<evidence type="ECO:0000256" key="25">
    <source>
        <dbReference type="ARBA" id="ARBA00047600"/>
    </source>
</evidence>
<evidence type="ECO:0000256" key="23">
    <source>
        <dbReference type="ARBA" id="ARBA00047482"/>
    </source>
</evidence>
<comment type="catalytic activity">
    <reaction evidence="21">
        <text>1-dodecanoyl-sn-glycero-3-phosphocholine + H2O = 1-dodecanoyl-sn-glycerol + phosphocholine + H(+)</text>
        <dbReference type="Rhea" id="RHEA:41127"/>
        <dbReference type="ChEBI" id="CHEBI:15377"/>
        <dbReference type="ChEBI" id="CHEBI:15378"/>
        <dbReference type="ChEBI" id="CHEBI:74966"/>
        <dbReference type="ChEBI" id="CHEBI:75529"/>
        <dbReference type="ChEBI" id="CHEBI:295975"/>
    </reaction>
    <physiologicalReaction direction="left-to-right" evidence="21">
        <dbReference type="Rhea" id="RHEA:41128"/>
    </physiologicalReaction>
</comment>
<evidence type="ECO:0000256" key="19">
    <source>
        <dbReference type="ARBA" id="ARBA00032556"/>
    </source>
</evidence>
<evidence type="ECO:0000256" key="13">
    <source>
        <dbReference type="ARBA" id="ARBA00023098"/>
    </source>
</evidence>
<keyword evidence="7" id="KW-0336">GPI-anchor</keyword>
<dbReference type="InterPro" id="IPR017850">
    <property type="entry name" value="Alkaline_phosphatase_core_sf"/>
</dbReference>
<protein>
    <recommendedName>
        <fullName evidence="4">glycerophosphocholine cholinephosphodiesterase</fullName>
        <ecNumber evidence="4">3.1.4.38</ecNumber>
    </recommendedName>
    <alternativeName>
        <fullName evidence="19">Choline-specific glycerophosphodiester phosphodiesterase</fullName>
    </alternativeName>
    <alternativeName>
        <fullName evidence="18">Ectonucleotide pyrophosphatase/phosphodiesterase family member 6</fullName>
    </alternativeName>
</protein>
<comment type="catalytic activity">
    <reaction evidence="26">
        <text>1-tetradecanoyl-sn-glycero-3-phosphocholine + H2O = 1-tetradecanoyl-sn-glycerol + phosphocholine + H(+)</text>
        <dbReference type="Rhea" id="RHEA:40999"/>
        <dbReference type="ChEBI" id="CHEBI:15377"/>
        <dbReference type="ChEBI" id="CHEBI:15378"/>
        <dbReference type="ChEBI" id="CHEBI:64489"/>
        <dbReference type="ChEBI" id="CHEBI:75536"/>
        <dbReference type="ChEBI" id="CHEBI:295975"/>
    </reaction>
    <physiologicalReaction direction="left-to-right" evidence="26">
        <dbReference type="Rhea" id="RHEA:41000"/>
    </physiologicalReaction>
</comment>
<evidence type="ECO:0000256" key="17">
    <source>
        <dbReference type="ARBA" id="ARBA00023288"/>
    </source>
</evidence>
<dbReference type="FunFam" id="3.30.1360.180:FF:000001">
    <property type="entry name" value="Ectonucleotide pyrophosphatase/phosphodiesterase family member 6"/>
    <property type="match status" value="1"/>
</dbReference>
<keyword evidence="16" id="KW-0325">Glycoprotein</keyword>
<dbReference type="EC" id="3.1.4.38" evidence="4"/>
<gene>
    <name evidence="32" type="primary">enpp6</name>
</gene>
<comment type="catalytic activity">
    <reaction evidence="29">
        <text>sn-glycerol 3-phosphocholine + H2O = phosphocholine + glycerol + H(+)</text>
        <dbReference type="Rhea" id="RHEA:19545"/>
        <dbReference type="ChEBI" id="CHEBI:15377"/>
        <dbReference type="ChEBI" id="CHEBI:15378"/>
        <dbReference type="ChEBI" id="CHEBI:16870"/>
        <dbReference type="ChEBI" id="CHEBI:17754"/>
        <dbReference type="ChEBI" id="CHEBI:295975"/>
        <dbReference type="EC" id="3.1.4.38"/>
    </reaction>
    <physiologicalReaction direction="left-to-right" evidence="29">
        <dbReference type="Rhea" id="RHEA:19546"/>
    </physiologicalReaction>
</comment>
<comment type="catalytic activity">
    <reaction evidence="30">
        <text>1-(9Z,12Z)-octadecadienoyl-sn-glycero-3-phosphocholine + H2O = 1-(9Z,12Z-octadecadienoyl)-sn-glycerol + phosphocholine + H(+)</text>
        <dbReference type="Rhea" id="RHEA:41115"/>
        <dbReference type="ChEBI" id="CHEBI:15377"/>
        <dbReference type="ChEBI" id="CHEBI:15378"/>
        <dbReference type="ChEBI" id="CHEBI:28733"/>
        <dbReference type="ChEBI" id="CHEBI:75561"/>
        <dbReference type="ChEBI" id="CHEBI:295975"/>
    </reaction>
    <physiologicalReaction direction="left-to-right" evidence="30">
        <dbReference type="Rhea" id="RHEA:41116"/>
    </physiologicalReaction>
</comment>
<dbReference type="GO" id="GO:0098552">
    <property type="term" value="C:side of membrane"/>
    <property type="evidence" value="ECO:0007669"/>
    <property type="project" value="UniProtKB-KW"/>
</dbReference>
<comment type="catalytic activity">
    <reaction evidence="27">
        <text>1-hexadecanoyl-sn-glycero-3-phosphocholine + H2O = 1-hexadecanoyl-sn-glycerol + phosphocholine + H(+)</text>
        <dbReference type="Rhea" id="RHEA:41119"/>
        <dbReference type="ChEBI" id="CHEBI:15377"/>
        <dbReference type="ChEBI" id="CHEBI:15378"/>
        <dbReference type="ChEBI" id="CHEBI:72998"/>
        <dbReference type="ChEBI" id="CHEBI:75542"/>
        <dbReference type="ChEBI" id="CHEBI:295975"/>
    </reaction>
    <physiologicalReaction direction="left-to-right" evidence="27">
        <dbReference type="Rhea" id="RHEA:41120"/>
    </physiologicalReaction>
</comment>
<evidence type="ECO:0000256" key="12">
    <source>
        <dbReference type="ARBA" id="ARBA00022963"/>
    </source>
</evidence>
<comment type="catalytic activity">
    <reaction evidence="28">
        <text>sphing-4-enine-phosphocholine + H2O = sphing-4-enine + phosphocholine + H(+)</text>
        <dbReference type="Rhea" id="RHEA:41095"/>
        <dbReference type="ChEBI" id="CHEBI:15377"/>
        <dbReference type="ChEBI" id="CHEBI:15378"/>
        <dbReference type="ChEBI" id="CHEBI:57756"/>
        <dbReference type="ChEBI" id="CHEBI:58906"/>
        <dbReference type="ChEBI" id="CHEBI:295975"/>
    </reaction>
    <physiologicalReaction direction="left-to-right" evidence="28">
        <dbReference type="Rhea" id="RHEA:41096"/>
    </physiologicalReaction>
</comment>
<evidence type="ECO:0000256" key="22">
    <source>
        <dbReference type="ARBA" id="ARBA00047322"/>
    </source>
</evidence>
<keyword evidence="33" id="KW-1185">Reference proteome</keyword>
<proteinExistence type="inferred from homology"/>
<dbReference type="GO" id="GO:0047390">
    <property type="term" value="F:glycerophosphocholine cholinephosphodiesterase activity"/>
    <property type="evidence" value="ECO:0007669"/>
    <property type="project" value="UniProtKB-EC"/>
</dbReference>
<keyword evidence="10" id="KW-0378">Hydrolase</keyword>
<evidence type="ECO:0000256" key="1">
    <source>
        <dbReference type="ARBA" id="ARBA00001947"/>
    </source>
</evidence>
<comment type="catalytic activity">
    <reaction evidence="25">
        <text>a 1-acyl-sn-glycero-3-phosphocholine + H2O = a 1-acyl-sn-glycerol + phosphocholine + H(+)</text>
        <dbReference type="Rhea" id="RHEA:44720"/>
        <dbReference type="ChEBI" id="CHEBI:15377"/>
        <dbReference type="ChEBI" id="CHEBI:15378"/>
        <dbReference type="ChEBI" id="CHEBI:58168"/>
        <dbReference type="ChEBI" id="CHEBI:64683"/>
        <dbReference type="ChEBI" id="CHEBI:295975"/>
    </reaction>
    <physiologicalReaction direction="left-to-right" evidence="25">
        <dbReference type="Rhea" id="RHEA:44721"/>
    </physiologicalReaction>
</comment>
<keyword evidence="13" id="KW-0443">Lipid metabolism</keyword>